<accession>A0A4R2LIF9</accession>
<feature type="domain" description="Nudix hydrolase" evidence="1">
    <location>
        <begin position="31"/>
        <end position="171"/>
    </location>
</feature>
<dbReference type="InterPro" id="IPR000086">
    <property type="entry name" value="NUDIX_hydrolase_dom"/>
</dbReference>
<sequence>MQKKDDIVKIYDDMFNLIGAEKWSVVHARGLLHQVVHLWMYGDEPDGRWLYFIQRSKDLDVFPGLYDLPVSGHIDPEETFSHAVVTLTRERLGLKLLPEYLKHVGNIRQIVDSGNYHDNAFCQIYVKRLRLPIPEFEIQGAEMLFKTRYDEFCQWVEYPKGKLPIYTPTGEFIKDSVEADWWWPRKNEFIKVVKPYIDKQHETI</sequence>
<evidence type="ECO:0000313" key="3">
    <source>
        <dbReference type="Proteomes" id="UP000295711"/>
    </source>
</evidence>
<protein>
    <recommendedName>
        <fullName evidence="1">Nudix hydrolase domain-containing protein</fullName>
    </recommendedName>
</protein>
<organism evidence="2 3">
    <name type="scientific">Frisingicoccus caecimuris</name>
    <dbReference type="NCBI Taxonomy" id="1796636"/>
    <lineage>
        <taxon>Bacteria</taxon>
        <taxon>Bacillati</taxon>
        <taxon>Bacillota</taxon>
        <taxon>Clostridia</taxon>
        <taxon>Lachnospirales</taxon>
        <taxon>Lachnospiraceae</taxon>
        <taxon>Frisingicoccus</taxon>
    </lineage>
</organism>
<reference evidence="2 3" key="1">
    <citation type="submission" date="2019-03" db="EMBL/GenBank/DDBJ databases">
        <title>Genomic Encyclopedia of Type Strains, Phase IV (KMG-IV): sequencing the most valuable type-strain genomes for metagenomic binning, comparative biology and taxonomic classification.</title>
        <authorList>
            <person name="Goeker M."/>
        </authorList>
    </citation>
    <scope>NUCLEOTIDE SEQUENCE [LARGE SCALE GENOMIC DNA]</scope>
    <source>
        <strain evidence="2 3">DSM 28559</strain>
    </source>
</reference>
<dbReference type="Gene3D" id="3.90.79.10">
    <property type="entry name" value="Nucleoside Triphosphate Pyrophosphohydrolase"/>
    <property type="match status" value="1"/>
</dbReference>
<comment type="caution">
    <text evidence="2">The sequence shown here is derived from an EMBL/GenBank/DDBJ whole genome shotgun (WGS) entry which is preliminary data.</text>
</comment>
<name>A0A4R2LIF9_9FIRM</name>
<dbReference type="CDD" id="cd04692">
    <property type="entry name" value="NUDIX_Hydrolase"/>
    <property type="match status" value="1"/>
</dbReference>
<dbReference type="EMBL" id="SLXA01000004">
    <property type="protein sequence ID" value="TCO85037.1"/>
    <property type="molecule type" value="Genomic_DNA"/>
</dbReference>
<dbReference type="InterPro" id="IPR015797">
    <property type="entry name" value="NUDIX_hydrolase-like_dom_sf"/>
</dbReference>
<proteinExistence type="predicted"/>
<dbReference type="Proteomes" id="UP000295711">
    <property type="component" value="Unassembled WGS sequence"/>
</dbReference>
<keyword evidence="3" id="KW-1185">Reference proteome</keyword>
<dbReference type="PROSITE" id="PS51462">
    <property type="entry name" value="NUDIX"/>
    <property type="match status" value="1"/>
</dbReference>
<dbReference type="OrthoDB" id="9804563at2"/>
<evidence type="ECO:0000313" key="2">
    <source>
        <dbReference type="EMBL" id="TCO85037.1"/>
    </source>
</evidence>
<dbReference type="SUPFAM" id="SSF55811">
    <property type="entry name" value="Nudix"/>
    <property type="match status" value="1"/>
</dbReference>
<dbReference type="RefSeq" id="WP_132090290.1">
    <property type="nucleotide sequence ID" value="NZ_JANKAQ010000004.1"/>
</dbReference>
<evidence type="ECO:0000259" key="1">
    <source>
        <dbReference type="PROSITE" id="PS51462"/>
    </source>
</evidence>
<gene>
    <name evidence="2" type="ORF">EV212_10490</name>
</gene>
<dbReference type="AlphaFoldDB" id="A0A4R2LIF9"/>